<dbReference type="EMBL" id="RJJR01000011">
    <property type="protein sequence ID" value="RNI35271.1"/>
    <property type="molecule type" value="Genomic_DNA"/>
</dbReference>
<dbReference type="RefSeq" id="WP_123121258.1">
    <property type="nucleotide sequence ID" value="NZ_RJJR01000011.1"/>
</dbReference>
<evidence type="ECO:0000256" key="1">
    <source>
        <dbReference type="SAM" id="SignalP"/>
    </source>
</evidence>
<accession>A0A3M9NBZ2</accession>
<evidence type="ECO:0000313" key="4">
    <source>
        <dbReference type="Proteomes" id="UP000267223"/>
    </source>
</evidence>
<evidence type="ECO:0000259" key="2">
    <source>
        <dbReference type="Pfam" id="PF13568"/>
    </source>
</evidence>
<organism evidence="3 4">
    <name type="scientific">Hanamia caeni</name>
    <dbReference type="NCBI Taxonomy" id="2294116"/>
    <lineage>
        <taxon>Bacteria</taxon>
        <taxon>Pseudomonadati</taxon>
        <taxon>Bacteroidota</taxon>
        <taxon>Chitinophagia</taxon>
        <taxon>Chitinophagales</taxon>
        <taxon>Chitinophagaceae</taxon>
        <taxon>Hanamia</taxon>
    </lineage>
</organism>
<comment type="caution">
    <text evidence="3">The sequence shown here is derived from an EMBL/GenBank/DDBJ whole genome shotgun (WGS) entry which is preliminary data.</text>
</comment>
<evidence type="ECO:0000313" key="3">
    <source>
        <dbReference type="EMBL" id="RNI35271.1"/>
    </source>
</evidence>
<dbReference type="InterPro" id="IPR025665">
    <property type="entry name" value="Beta-barrel_OMP_2"/>
</dbReference>
<dbReference type="Pfam" id="PF13568">
    <property type="entry name" value="OMP_b-brl_2"/>
    <property type="match status" value="1"/>
</dbReference>
<reference evidence="3 4" key="1">
    <citation type="submission" date="2018-11" db="EMBL/GenBank/DDBJ databases">
        <title>Draft genome sequence of Ferruginibacter sp. BO-59.</title>
        <authorList>
            <person name="Im W.T."/>
        </authorList>
    </citation>
    <scope>NUCLEOTIDE SEQUENCE [LARGE SCALE GENOMIC DNA]</scope>
    <source>
        <strain evidence="3 4">BO-59</strain>
    </source>
</reference>
<name>A0A3M9NBZ2_9BACT</name>
<protein>
    <submittedName>
        <fullName evidence="3">PorT family protein</fullName>
    </submittedName>
</protein>
<sequence>MKAKFFLFVFSFFLTSSLFSQGLTFGIKAGANLGKIDGHAFKDEYNLGYHVGAFATLGAGKWAIQPEVLFNQVNTDTATSFNEITQLHNVGQIQLRSLTIPIMVNYNLSNILAIQAGPQFGILLDKSKNLVQNGKDAFKSGDFSMAAGLQLKVTKFRVYGRFVGGLTDLNNLNNNDTWKVQMIQVGVGLAL</sequence>
<feature type="domain" description="Outer membrane protein beta-barrel" evidence="2">
    <location>
        <begin position="19"/>
        <end position="169"/>
    </location>
</feature>
<proteinExistence type="predicted"/>
<dbReference type="OrthoDB" id="947434at2"/>
<gene>
    <name evidence="3" type="ORF">EFY79_13540</name>
</gene>
<feature type="chain" id="PRO_5018278193" evidence="1">
    <location>
        <begin position="21"/>
        <end position="191"/>
    </location>
</feature>
<dbReference type="Proteomes" id="UP000267223">
    <property type="component" value="Unassembled WGS sequence"/>
</dbReference>
<dbReference type="AlphaFoldDB" id="A0A3M9NBZ2"/>
<keyword evidence="4" id="KW-1185">Reference proteome</keyword>
<keyword evidence="1" id="KW-0732">Signal</keyword>
<feature type="signal peptide" evidence="1">
    <location>
        <begin position="1"/>
        <end position="20"/>
    </location>
</feature>